<feature type="transmembrane region" description="Helical" evidence="7">
    <location>
        <begin position="304"/>
        <end position="325"/>
    </location>
</feature>
<keyword evidence="4 7" id="KW-0812">Transmembrane</keyword>
<evidence type="ECO:0000256" key="4">
    <source>
        <dbReference type="ARBA" id="ARBA00022692"/>
    </source>
</evidence>
<dbReference type="GO" id="GO:0005886">
    <property type="term" value="C:plasma membrane"/>
    <property type="evidence" value="ECO:0007669"/>
    <property type="project" value="UniProtKB-SubCell"/>
</dbReference>
<accession>A0A7W6NKE3</accession>
<keyword evidence="3" id="KW-1003">Cell membrane</keyword>
<feature type="transmembrane region" description="Helical" evidence="7">
    <location>
        <begin position="377"/>
        <end position="402"/>
    </location>
</feature>
<comment type="caution">
    <text evidence="8">The sequence shown here is derived from an EMBL/GenBank/DDBJ whole genome shotgun (WGS) entry which is preliminary data.</text>
</comment>
<feature type="transmembrane region" description="Helical" evidence="7">
    <location>
        <begin position="460"/>
        <end position="477"/>
    </location>
</feature>
<feature type="transmembrane region" description="Helical" evidence="7">
    <location>
        <begin position="125"/>
        <end position="146"/>
    </location>
</feature>
<keyword evidence="9" id="KW-1185">Reference proteome</keyword>
<feature type="transmembrane region" description="Helical" evidence="7">
    <location>
        <begin position="345"/>
        <end position="365"/>
    </location>
</feature>
<reference evidence="8 9" key="1">
    <citation type="submission" date="2020-08" db="EMBL/GenBank/DDBJ databases">
        <title>Genomic Encyclopedia of Type Strains, Phase IV (KMG-IV): sequencing the most valuable type-strain genomes for metagenomic binning, comparative biology and taxonomic classification.</title>
        <authorList>
            <person name="Goeker M."/>
        </authorList>
    </citation>
    <scope>NUCLEOTIDE SEQUENCE [LARGE SCALE GENOMIC DNA]</scope>
    <source>
        <strain evidence="8 9">DSM 29853</strain>
    </source>
</reference>
<feature type="transmembrane region" description="Helical" evidence="7">
    <location>
        <begin position="434"/>
        <end position="453"/>
    </location>
</feature>
<dbReference type="InterPro" id="IPR014047">
    <property type="entry name" value="Chr_Tranpt_l_chain"/>
</dbReference>
<gene>
    <name evidence="8" type="ORF">GGR23_001477</name>
</gene>
<evidence type="ECO:0000313" key="8">
    <source>
        <dbReference type="EMBL" id="MBB4064300.1"/>
    </source>
</evidence>
<feature type="transmembrane region" description="Helical" evidence="7">
    <location>
        <begin position="153"/>
        <end position="172"/>
    </location>
</feature>
<sequence length="484" mass="51308">MVKAIKRPPAAEDSPEVDPPGLARASLTWAKIGFLSFGGPAGQIAMMHRILVEEKRWIGEEQFLHALNFCMLLPGPEAQQLATYCGWLMHGKRGGVVAGSLFVLPGLAVILLLSSLYALYSDTHWLDSLFLGLKAAVLAIVVDALIRVGRRALTSRFHQGVALAAFLALFLFNLPFPLVILAAAASGYLALRRGLIDKPKLKKLPALKGKRPKKPGLTATLKTVLVWGAIWMAPLPILWMLPADPDLIAEVMTGAPNTFATVFLFFSKMALVTFGGAYAVLAYVGQTAASHYAWLNAGEMLDGLALAETTPGPLVLVLSFVGFLAGYRNPSGFPALAGGLAGGVLAAWATFLPSFLFIFAGAPYIERLRTNRALSGALSAVTAAVTGVILNLSVWFALHVIFRSSHRVALLTYSTGTGAGETALPLMSLPVPDVTTIDLPVALLSALALLLVFRFKAGMVTVLGISAALGFGWRLLAPSLGFAP</sequence>
<evidence type="ECO:0000256" key="5">
    <source>
        <dbReference type="ARBA" id="ARBA00022989"/>
    </source>
</evidence>
<feature type="transmembrane region" description="Helical" evidence="7">
    <location>
        <begin position="259"/>
        <end position="284"/>
    </location>
</feature>
<evidence type="ECO:0000256" key="2">
    <source>
        <dbReference type="ARBA" id="ARBA00005262"/>
    </source>
</evidence>
<dbReference type="PANTHER" id="PTHR33567:SF3">
    <property type="entry name" value="CHROMATE ION TRANSPORTER (EUROFUNG)"/>
    <property type="match status" value="1"/>
</dbReference>
<keyword evidence="6 7" id="KW-0472">Membrane</keyword>
<dbReference type="GO" id="GO:0015109">
    <property type="term" value="F:chromate transmembrane transporter activity"/>
    <property type="evidence" value="ECO:0007669"/>
    <property type="project" value="InterPro"/>
</dbReference>
<evidence type="ECO:0000313" key="9">
    <source>
        <dbReference type="Proteomes" id="UP000528286"/>
    </source>
</evidence>
<evidence type="ECO:0000256" key="3">
    <source>
        <dbReference type="ARBA" id="ARBA00022475"/>
    </source>
</evidence>
<dbReference type="PIRSF" id="PIRSF004810">
    <property type="entry name" value="ChrA"/>
    <property type="match status" value="1"/>
</dbReference>
<dbReference type="AlphaFoldDB" id="A0A7W6NKE3"/>
<evidence type="ECO:0000256" key="7">
    <source>
        <dbReference type="SAM" id="Phobius"/>
    </source>
</evidence>
<dbReference type="Proteomes" id="UP000528286">
    <property type="component" value="Unassembled WGS sequence"/>
</dbReference>
<evidence type="ECO:0000256" key="1">
    <source>
        <dbReference type="ARBA" id="ARBA00004651"/>
    </source>
</evidence>
<organism evidence="8 9">
    <name type="scientific">Gellertiella hungarica</name>
    <dbReference type="NCBI Taxonomy" id="1572859"/>
    <lineage>
        <taxon>Bacteria</taxon>
        <taxon>Pseudomonadati</taxon>
        <taxon>Pseudomonadota</taxon>
        <taxon>Alphaproteobacteria</taxon>
        <taxon>Hyphomicrobiales</taxon>
        <taxon>Rhizobiaceae</taxon>
        <taxon>Gellertiella</taxon>
    </lineage>
</organism>
<dbReference type="EMBL" id="JACIEZ010000002">
    <property type="protein sequence ID" value="MBB4064300.1"/>
    <property type="molecule type" value="Genomic_DNA"/>
</dbReference>
<dbReference type="InterPro" id="IPR003370">
    <property type="entry name" value="Chromate_transpt"/>
</dbReference>
<dbReference type="NCBIfam" id="TIGR00937">
    <property type="entry name" value="2A51"/>
    <property type="match status" value="1"/>
</dbReference>
<proteinExistence type="inferred from homology"/>
<keyword evidence="5 7" id="KW-1133">Transmembrane helix</keyword>
<evidence type="ECO:0000256" key="6">
    <source>
        <dbReference type="ARBA" id="ARBA00023136"/>
    </source>
</evidence>
<dbReference type="PANTHER" id="PTHR33567">
    <property type="entry name" value="CHROMATE ION TRANSPORTER (EUROFUNG)"/>
    <property type="match status" value="1"/>
</dbReference>
<name>A0A7W6NKE3_9HYPH</name>
<dbReference type="RefSeq" id="WP_382342270.1">
    <property type="nucleotide sequence ID" value="NZ_JACIEZ010000002.1"/>
</dbReference>
<comment type="subcellular location">
    <subcellularLocation>
        <location evidence="1">Cell membrane</location>
        <topology evidence="1">Multi-pass membrane protein</topology>
    </subcellularLocation>
</comment>
<protein>
    <submittedName>
        <fullName evidence="8">Chromate transporter</fullName>
    </submittedName>
</protein>
<feature type="transmembrane region" description="Helical" evidence="7">
    <location>
        <begin position="216"/>
        <end position="239"/>
    </location>
</feature>
<feature type="transmembrane region" description="Helical" evidence="7">
    <location>
        <begin position="96"/>
        <end position="119"/>
    </location>
</feature>
<dbReference type="Pfam" id="PF02417">
    <property type="entry name" value="Chromate_transp"/>
    <property type="match status" value="2"/>
</dbReference>
<comment type="similarity">
    <text evidence="2">Belongs to the chromate ion transporter (CHR) (TC 2.A.51) family.</text>
</comment>